<dbReference type="GO" id="GO:0016887">
    <property type="term" value="F:ATP hydrolysis activity"/>
    <property type="evidence" value="ECO:0007669"/>
    <property type="project" value="InterPro"/>
</dbReference>
<feature type="domain" description="ABC transporter" evidence="5">
    <location>
        <begin position="4"/>
        <end position="230"/>
    </location>
</feature>
<dbReference type="PANTHER" id="PTHR42798">
    <property type="entry name" value="LIPOPROTEIN-RELEASING SYSTEM ATP-BINDING PROTEIN LOLD"/>
    <property type="match status" value="1"/>
</dbReference>
<evidence type="ECO:0000313" key="7">
    <source>
        <dbReference type="Proteomes" id="UP000032431"/>
    </source>
</evidence>
<proteinExistence type="inferred from homology"/>
<dbReference type="InterPro" id="IPR027417">
    <property type="entry name" value="P-loop_NTPase"/>
</dbReference>
<keyword evidence="2" id="KW-0813">Transport</keyword>
<gene>
    <name evidence="6" type="ORF">CCDG5_1214</name>
</gene>
<dbReference type="HOGENOM" id="CLU_000604_1_22_9"/>
<evidence type="ECO:0000256" key="1">
    <source>
        <dbReference type="ARBA" id="ARBA00005417"/>
    </source>
</evidence>
<dbReference type="InterPro" id="IPR017871">
    <property type="entry name" value="ABC_transporter-like_CS"/>
</dbReference>
<dbReference type="PATRIC" id="fig|29343.3.peg.1278"/>
<dbReference type="Pfam" id="PF00005">
    <property type="entry name" value="ABC_tran"/>
    <property type="match status" value="1"/>
</dbReference>
<keyword evidence="3" id="KW-0547">Nucleotide-binding</keyword>
<name>A0A078KTB2_9FIRM</name>
<evidence type="ECO:0000256" key="4">
    <source>
        <dbReference type="ARBA" id="ARBA00022840"/>
    </source>
</evidence>
<organism evidence="6 7">
    <name type="scientific">[Clostridium] cellulosi</name>
    <dbReference type="NCBI Taxonomy" id="29343"/>
    <lineage>
        <taxon>Bacteria</taxon>
        <taxon>Bacillati</taxon>
        <taxon>Bacillota</taxon>
        <taxon>Clostridia</taxon>
        <taxon>Eubacteriales</taxon>
        <taxon>Oscillospiraceae</taxon>
        <taxon>Oscillospiraceae incertae sedis</taxon>
    </lineage>
</organism>
<dbReference type="InterPro" id="IPR017911">
    <property type="entry name" value="MacB-like_ATP-bd"/>
</dbReference>
<dbReference type="AlphaFoldDB" id="A0A078KTB2"/>
<evidence type="ECO:0000259" key="5">
    <source>
        <dbReference type="PROSITE" id="PS50893"/>
    </source>
</evidence>
<dbReference type="PANTHER" id="PTHR42798:SF4">
    <property type="entry name" value="ABC TRANSPORTER DOMAIN-CONTAINING PROTEIN"/>
    <property type="match status" value="1"/>
</dbReference>
<dbReference type="InterPro" id="IPR003593">
    <property type="entry name" value="AAA+_ATPase"/>
</dbReference>
<dbReference type="STRING" id="29343.CCDG5_1214"/>
<evidence type="ECO:0000313" key="6">
    <source>
        <dbReference type="EMBL" id="CDZ24329.1"/>
    </source>
</evidence>
<dbReference type="KEGG" id="ccel:CCDG5_1214"/>
<dbReference type="EMBL" id="LM995447">
    <property type="protein sequence ID" value="CDZ24329.1"/>
    <property type="molecule type" value="Genomic_DNA"/>
</dbReference>
<protein>
    <submittedName>
        <fullName evidence="6">ABC transporter, ATP-binding protein</fullName>
    </submittedName>
</protein>
<dbReference type="SUPFAM" id="SSF52540">
    <property type="entry name" value="P-loop containing nucleoside triphosphate hydrolases"/>
    <property type="match status" value="1"/>
</dbReference>
<comment type="similarity">
    <text evidence="1">Belongs to the ABC transporter superfamily.</text>
</comment>
<sequence length="230" mass="25433">MYSVVLDSVCKSYPNGAEPLVILDNASYQFETGKFYSVVGRSGLGKTTLVSIIGTVEKADSGSVIVCDHNLSDVNQKQITEIRRKHIGFVFQNFSLIERYSVLDNLEIPLYFAGIKNSSQRLKMIKDAINSVGIPENKLQKPVSTLSGGEKQRIAICRALINSPSVIIADEPTGNLDEENEQKIIQIFMDIKQQKNCTIIMVTHNLKIANKADVTVTLKNGKIVEADETK</sequence>
<dbReference type="Gene3D" id="3.40.50.300">
    <property type="entry name" value="P-loop containing nucleotide triphosphate hydrolases"/>
    <property type="match status" value="1"/>
</dbReference>
<evidence type="ECO:0000256" key="2">
    <source>
        <dbReference type="ARBA" id="ARBA00022448"/>
    </source>
</evidence>
<keyword evidence="7" id="KW-1185">Reference proteome</keyword>
<dbReference type="GO" id="GO:0005886">
    <property type="term" value="C:plasma membrane"/>
    <property type="evidence" value="ECO:0007669"/>
    <property type="project" value="UniProtKB-ARBA"/>
</dbReference>
<dbReference type="PROSITE" id="PS00211">
    <property type="entry name" value="ABC_TRANSPORTER_1"/>
    <property type="match status" value="1"/>
</dbReference>
<keyword evidence="4 6" id="KW-0067">ATP-binding</keyword>
<dbReference type="InterPro" id="IPR003439">
    <property type="entry name" value="ABC_transporter-like_ATP-bd"/>
</dbReference>
<dbReference type="SMART" id="SM00382">
    <property type="entry name" value="AAA"/>
    <property type="match status" value="1"/>
</dbReference>
<dbReference type="Proteomes" id="UP000032431">
    <property type="component" value="Chromosome I"/>
</dbReference>
<reference evidence="7" key="1">
    <citation type="submission" date="2014-07" db="EMBL/GenBank/DDBJ databases">
        <authorList>
            <person name="Wibberg D."/>
        </authorList>
    </citation>
    <scope>NUCLEOTIDE SEQUENCE [LARGE SCALE GENOMIC DNA]</scope>
    <source>
        <strain evidence="7">DG5</strain>
    </source>
</reference>
<dbReference type="CDD" id="cd03255">
    <property type="entry name" value="ABC_MJ0796_LolCDE_FtsE"/>
    <property type="match status" value="1"/>
</dbReference>
<dbReference type="FunFam" id="3.40.50.300:FF:000056">
    <property type="entry name" value="Cell division ATP-binding protein FtsE"/>
    <property type="match status" value="1"/>
</dbReference>
<evidence type="ECO:0000256" key="3">
    <source>
        <dbReference type="ARBA" id="ARBA00022741"/>
    </source>
</evidence>
<dbReference type="GO" id="GO:0005524">
    <property type="term" value="F:ATP binding"/>
    <property type="evidence" value="ECO:0007669"/>
    <property type="project" value="UniProtKB-KW"/>
</dbReference>
<dbReference type="PROSITE" id="PS50893">
    <property type="entry name" value="ABC_TRANSPORTER_2"/>
    <property type="match status" value="1"/>
</dbReference>
<accession>A0A078KTB2</accession>